<dbReference type="FunFam" id="3.40.50.880:FF:000024">
    <property type="entry name" value="Folate gamma-glutamyl hydrolase"/>
    <property type="match status" value="1"/>
</dbReference>
<feature type="active site" description="Nucleophile" evidence="8 9">
    <location>
        <position position="137"/>
    </location>
</feature>
<dbReference type="GO" id="GO:0005773">
    <property type="term" value="C:vacuole"/>
    <property type="evidence" value="ECO:0007669"/>
    <property type="project" value="TreeGrafter"/>
</dbReference>
<accession>A0A061RTZ5</accession>
<evidence type="ECO:0000256" key="6">
    <source>
        <dbReference type="ARBA" id="ARBA00022801"/>
    </source>
</evidence>
<dbReference type="PROSITE" id="PS51273">
    <property type="entry name" value="GATASE_TYPE_1"/>
    <property type="match status" value="1"/>
</dbReference>
<dbReference type="Gene3D" id="3.40.50.880">
    <property type="match status" value="1"/>
</dbReference>
<keyword evidence="6 9" id="KW-0378">Hydrolase</keyword>
<evidence type="ECO:0000256" key="7">
    <source>
        <dbReference type="ARBA" id="ARBA00051589"/>
    </source>
</evidence>
<keyword evidence="4" id="KW-0964">Secreted</keyword>
<name>A0A061RTZ5_9CHLO</name>
<feature type="signal peptide" evidence="10">
    <location>
        <begin position="1"/>
        <end position="24"/>
    </location>
</feature>
<evidence type="ECO:0000256" key="10">
    <source>
        <dbReference type="SAM" id="SignalP"/>
    </source>
</evidence>
<comment type="subcellular location">
    <subcellularLocation>
        <location evidence="1">Secreted</location>
        <location evidence="1">Extracellular space</location>
    </subcellularLocation>
</comment>
<dbReference type="GO" id="GO:0005576">
    <property type="term" value="C:extracellular region"/>
    <property type="evidence" value="ECO:0007669"/>
    <property type="project" value="UniProtKB-SubCell"/>
</dbReference>
<dbReference type="GO" id="GO:0046900">
    <property type="term" value="P:tetrahydrofolylpolyglutamate metabolic process"/>
    <property type="evidence" value="ECO:0007669"/>
    <property type="project" value="TreeGrafter"/>
</dbReference>
<dbReference type="InterPro" id="IPR015527">
    <property type="entry name" value="Pept_C26_g-glut_hydrolase"/>
</dbReference>
<dbReference type="GO" id="GO:0034722">
    <property type="term" value="F:gamma-glutamyl-peptidase activity"/>
    <property type="evidence" value="ECO:0007669"/>
    <property type="project" value="UniProtKB-UniRule"/>
</dbReference>
<dbReference type="SUPFAM" id="SSF52317">
    <property type="entry name" value="Class I glutamine amidotransferase-like"/>
    <property type="match status" value="1"/>
</dbReference>
<comment type="catalytic activity">
    <reaction evidence="7 9">
        <text>(6S)-5,6,7,8-tetrahydrofolyl-(gamma-L-Glu)(n) + (n-1) H2O = (6S)-5,6,7,8-tetrahydrofolate + (n-1) L-glutamate</text>
        <dbReference type="Rhea" id="RHEA:56784"/>
        <dbReference type="Rhea" id="RHEA-COMP:14738"/>
        <dbReference type="ChEBI" id="CHEBI:15377"/>
        <dbReference type="ChEBI" id="CHEBI:29985"/>
        <dbReference type="ChEBI" id="CHEBI:57453"/>
        <dbReference type="ChEBI" id="CHEBI:141005"/>
        <dbReference type="EC" id="3.4.19.9"/>
    </reaction>
</comment>
<dbReference type="InterPro" id="IPR029062">
    <property type="entry name" value="Class_I_gatase-like"/>
</dbReference>
<dbReference type="AlphaFoldDB" id="A0A061RTZ5"/>
<feature type="active site" evidence="9">
    <location>
        <position position="249"/>
    </location>
</feature>
<dbReference type="PANTHER" id="PTHR11315:SF0">
    <property type="entry name" value="FOLATE GAMMA-GLUTAMYL HYDROLASE"/>
    <property type="match status" value="1"/>
</dbReference>
<evidence type="ECO:0000256" key="8">
    <source>
        <dbReference type="PIRSR" id="PIRSR615527-1"/>
    </source>
</evidence>
<organism evidence="11">
    <name type="scientific">Tetraselmis sp. GSL018</name>
    <dbReference type="NCBI Taxonomy" id="582737"/>
    <lineage>
        <taxon>Eukaryota</taxon>
        <taxon>Viridiplantae</taxon>
        <taxon>Chlorophyta</taxon>
        <taxon>core chlorophytes</taxon>
        <taxon>Chlorodendrophyceae</taxon>
        <taxon>Chlorodendrales</taxon>
        <taxon>Chlorodendraceae</taxon>
        <taxon>Tetraselmis</taxon>
    </lineage>
</organism>
<feature type="chain" id="PRO_5001605785" description="folate gamma-glutamyl hydrolase" evidence="10">
    <location>
        <begin position="25"/>
        <end position="347"/>
    </location>
</feature>
<gene>
    <name evidence="11" type="primary">GGH</name>
    <name evidence="11" type="ORF">TSPGSL018_20453</name>
</gene>
<evidence type="ECO:0000256" key="3">
    <source>
        <dbReference type="ARBA" id="ARBA00012886"/>
    </source>
</evidence>
<comment type="similarity">
    <text evidence="2">Belongs to the peptidase C26 family.</text>
</comment>
<evidence type="ECO:0000256" key="1">
    <source>
        <dbReference type="ARBA" id="ARBA00004239"/>
    </source>
</evidence>
<dbReference type="PROSITE" id="PS51275">
    <property type="entry name" value="PEPTIDASE_C26_GGH"/>
    <property type="match status" value="1"/>
</dbReference>
<dbReference type="EC" id="3.4.19.9" evidence="3 9"/>
<dbReference type="PANTHER" id="PTHR11315">
    <property type="entry name" value="PROTEASE FAMILY C26 GAMMA-GLUTAMYL HYDROLASE"/>
    <property type="match status" value="1"/>
</dbReference>
<dbReference type="InterPro" id="IPR011697">
    <property type="entry name" value="Peptidase_C26"/>
</dbReference>
<proteinExistence type="inferred from homology"/>
<dbReference type="Pfam" id="PF07722">
    <property type="entry name" value="Peptidase_C26"/>
    <property type="match status" value="1"/>
</dbReference>
<evidence type="ECO:0000256" key="2">
    <source>
        <dbReference type="ARBA" id="ARBA00011083"/>
    </source>
</evidence>
<evidence type="ECO:0000313" key="11">
    <source>
        <dbReference type="EMBL" id="JAC76342.1"/>
    </source>
</evidence>
<feature type="active site" description="Proton donor" evidence="8">
    <location>
        <position position="249"/>
    </location>
</feature>
<dbReference type="EMBL" id="GBEZ01009233">
    <property type="protein sequence ID" value="JAC76342.1"/>
    <property type="molecule type" value="Transcribed_RNA"/>
</dbReference>
<sequence>MLSSKDLKCISLFAINFIVVAVTCRQTPSVQRNGQNNLNNRPLIGVVSQKLDDTSSYIAASYVKFVEMAGARAVPFTHDMTPAEVRERFGKVNGVLLPGGAACLEPGCGYYDVSAQLLQLTMEANDRGEFFPLLGTCLGFEAMVVAVSRNSSILGSFDAENMAARLRFTEDAPGSRFFQTFPPALMEAMAHAELTMENHNFGIDPATFAGDWRLNDTFKVLTVSYDRRAREYVSTVEARRYPILATQWHAEKNAFEWASFLNIPHSAEAVAVTQALANNLVGMARHSSHSPNGIDEELDLLIYNHPVTFTGKTKPAASGREGEEGAFLQIYKFLDRAIRSDAVAYSR</sequence>
<evidence type="ECO:0000256" key="5">
    <source>
        <dbReference type="ARBA" id="ARBA00022729"/>
    </source>
</evidence>
<evidence type="ECO:0000256" key="4">
    <source>
        <dbReference type="ARBA" id="ARBA00022525"/>
    </source>
</evidence>
<evidence type="ECO:0000256" key="9">
    <source>
        <dbReference type="PROSITE-ProRule" id="PRU00607"/>
    </source>
</evidence>
<reference evidence="11" key="1">
    <citation type="submission" date="2014-05" db="EMBL/GenBank/DDBJ databases">
        <title>The transcriptome of the halophilic microalga Tetraselmis sp. GSL018 isolated from the Great Salt Lake, Utah.</title>
        <authorList>
            <person name="Jinkerson R.E."/>
            <person name="D'Adamo S."/>
            <person name="Posewitz M.C."/>
        </authorList>
    </citation>
    <scope>NUCLEOTIDE SEQUENCE</scope>
    <source>
        <strain evidence="11">GSL018</strain>
    </source>
</reference>
<keyword evidence="5 10" id="KW-0732">Signal</keyword>
<protein>
    <recommendedName>
        <fullName evidence="3 9">folate gamma-glutamyl hydrolase</fullName>
        <ecNumber evidence="3 9">3.4.19.9</ecNumber>
    </recommendedName>
</protein>